<dbReference type="OrthoDB" id="7595389at2"/>
<proteinExistence type="predicted"/>
<sequence length="146" mass="16482">MDIRSLKFSELNGVLELIEQYDRPVSPRPSFLLQTQIYEQIKANGGEVIGAVDNGKVVATSTINICANLSWSGRPFGVIENVIVHTDYRRQGIGRRVLERAVLIARQKNCYKVMLMSGSTSPEVKRFYEHAGFSQDKLGYQIRFDA</sequence>
<evidence type="ECO:0000313" key="2">
    <source>
        <dbReference type="EMBL" id="AJQ94215.1"/>
    </source>
</evidence>
<organism evidence="2 3">
    <name type="scientific">Gynuella sunshinyii YC6258</name>
    <dbReference type="NCBI Taxonomy" id="1445510"/>
    <lineage>
        <taxon>Bacteria</taxon>
        <taxon>Pseudomonadati</taxon>
        <taxon>Pseudomonadota</taxon>
        <taxon>Gammaproteobacteria</taxon>
        <taxon>Oceanospirillales</taxon>
        <taxon>Saccharospirillaceae</taxon>
        <taxon>Gynuella</taxon>
    </lineage>
</organism>
<evidence type="ECO:0000259" key="1">
    <source>
        <dbReference type="PROSITE" id="PS51186"/>
    </source>
</evidence>
<dbReference type="InterPro" id="IPR016181">
    <property type="entry name" value="Acyl_CoA_acyltransferase"/>
</dbReference>
<reference evidence="2 3" key="1">
    <citation type="submission" date="2014-01" db="EMBL/GenBank/DDBJ databases">
        <title>Full genme sequencing of cellulolytic bacterium Gynuella sunshinyii YC6258T gen. nov., sp. nov.</title>
        <authorList>
            <person name="Khan H."/>
            <person name="Chung E.J."/>
            <person name="Chung Y.R."/>
        </authorList>
    </citation>
    <scope>NUCLEOTIDE SEQUENCE [LARGE SCALE GENOMIC DNA]</scope>
    <source>
        <strain evidence="2 3">YC6258</strain>
    </source>
</reference>
<keyword evidence="2" id="KW-0808">Transferase</keyword>
<feature type="domain" description="N-acetyltransferase" evidence="1">
    <location>
        <begin position="1"/>
        <end position="146"/>
    </location>
</feature>
<dbReference type="PANTHER" id="PTHR13355">
    <property type="entry name" value="GLUCOSAMINE 6-PHOSPHATE N-ACETYLTRANSFERASE"/>
    <property type="match status" value="1"/>
</dbReference>
<dbReference type="GO" id="GO:0004343">
    <property type="term" value="F:glucosamine 6-phosphate N-acetyltransferase activity"/>
    <property type="evidence" value="ECO:0007669"/>
    <property type="project" value="TreeGrafter"/>
</dbReference>
<dbReference type="STRING" id="1445510.YC6258_02177"/>
<dbReference type="PANTHER" id="PTHR13355:SF11">
    <property type="entry name" value="GLUCOSAMINE 6-PHOSPHATE N-ACETYLTRANSFERASE"/>
    <property type="match status" value="1"/>
</dbReference>
<accession>A0A0C5V419</accession>
<name>A0A0C5V419_9GAMM</name>
<dbReference type="InterPro" id="IPR000182">
    <property type="entry name" value="GNAT_dom"/>
</dbReference>
<dbReference type="PROSITE" id="PS51186">
    <property type="entry name" value="GNAT"/>
    <property type="match status" value="1"/>
</dbReference>
<evidence type="ECO:0000313" key="3">
    <source>
        <dbReference type="Proteomes" id="UP000032266"/>
    </source>
</evidence>
<dbReference type="CDD" id="cd04301">
    <property type="entry name" value="NAT_SF"/>
    <property type="match status" value="1"/>
</dbReference>
<dbReference type="Gene3D" id="3.40.630.30">
    <property type="match status" value="1"/>
</dbReference>
<gene>
    <name evidence="2" type="ORF">YC6258_02177</name>
</gene>
<dbReference type="EMBL" id="CP007142">
    <property type="protein sequence ID" value="AJQ94215.1"/>
    <property type="molecule type" value="Genomic_DNA"/>
</dbReference>
<dbReference type="KEGG" id="gsn:YC6258_02177"/>
<dbReference type="RefSeq" id="WP_044616790.1">
    <property type="nucleotide sequence ID" value="NZ_CP007142.1"/>
</dbReference>
<dbReference type="InterPro" id="IPR039143">
    <property type="entry name" value="GNPNAT1-like"/>
</dbReference>
<dbReference type="Proteomes" id="UP000032266">
    <property type="component" value="Chromosome"/>
</dbReference>
<dbReference type="HOGENOM" id="CLU_013985_34_5_6"/>
<protein>
    <submittedName>
        <fullName evidence="2">N-acetylglutamate synthase and related acetyltransferase</fullName>
    </submittedName>
</protein>
<keyword evidence="3" id="KW-1185">Reference proteome</keyword>
<dbReference type="SUPFAM" id="SSF55729">
    <property type="entry name" value="Acyl-CoA N-acyltransferases (Nat)"/>
    <property type="match status" value="1"/>
</dbReference>
<dbReference type="AlphaFoldDB" id="A0A0C5V419"/>
<dbReference type="Pfam" id="PF00583">
    <property type="entry name" value="Acetyltransf_1"/>
    <property type="match status" value="1"/>
</dbReference>